<dbReference type="AlphaFoldDB" id="A0A5M9M5D8"/>
<sequence length="214" mass="23191">MACEKSAIVIVVPYLLGTQTCGLRTRLKNEAPVIHPSLPSISDVDCDDFPTLTLTDDAIAGTQALVEERKSIVVVMHSSRGIVGSEAITQSLISAACKIKGVLFHLFYYSAFIHGKGSSALGTFGEFPNKDVRADSRFSIKNGAKTLYNDLSDKEAKMYDVGHARHVRVYVVNVSCLNDQAAPPQFQEMVAGMVLAEIQRCTAGYSPMLSQADM</sequence>
<evidence type="ECO:0000313" key="1">
    <source>
        <dbReference type="EMBL" id="KAA8641988.1"/>
    </source>
</evidence>
<organism evidence="1 2">
    <name type="scientific">Aspergillus tanneri</name>
    <dbReference type="NCBI Taxonomy" id="1220188"/>
    <lineage>
        <taxon>Eukaryota</taxon>
        <taxon>Fungi</taxon>
        <taxon>Dikarya</taxon>
        <taxon>Ascomycota</taxon>
        <taxon>Pezizomycotina</taxon>
        <taxon>Eurotiomycetes</taxon>
        <taxon>Eurotiomycetidae</taxon>
        <taxon>Eurotiales</taxon>
        <taxon>Aspergillaceae</taxon>
        <taxon>Aspergillus</taxon>
        <taxon>Aspergillus subgen. Circumdati</taxon>
    </lineage>
</organism>
<dbReference type="PANTHER" id="PTHR37017:SF11">
    <property type="entry name" value="ESTERASE_LIPASE_THIOESTERASE DOMAIN-CONTAINING PROTEIN"/>
    <property type="match status" value="1"/>
</dbReference>
<dbReference type="RefSeq" id="XP_033421350.1">
    <property type="nucleotide sequence ID" value="XM_033575495.1"/>
</dbReference>
<dbReference type="PANTHER" id="PTHR37017">
    <property type="entry name" value="AB HYDROLASE-1 DOMAIN-CONTAINING PROTEIN-RELATED"/>
    <property type="match status" value="1"/>
</dbReference>
<proteinExistence type="predicted"/>
<reference evidence="1 2" key="1">
    <citation type="submission" date="2019-08" db="EMBL/GenBank/DDBJ databases">
        <title>The genome sequence of a newly discovered highly antifungal drug resistant Aspergillus species, Aspergillus tanneri NIH 1004.</title>
        <authorList>
            <person name="Mounaud S."/>
            <person name="Singh I."/>
            <person name="Joardar V."/>
            <person name="Pakala S."/>
            <person name="Pakala S."/>
            <person name="Venepally P."/>
            <person name="Chung J.K."/>
            <person name="Losada L."/>
            <person name="Nierman W.C."/>
        </authorList>
    </citation>
    <scope>NUCLEOTIDE SEQUENCE [LARGE SCALE GENOMIC DNA]</scope>
    <source>
        <strain evidence="1 2">NIH1004</strain>
    </source>
</reference>
<dbReference type="OrthoDB" id="408373at2759"/>
<dbReference type="GeneID" id="54333628"/>
<dbReference type="InterPro" id="IPR052897">
    <property type="entry name" value="Sec-Metab_Biosynth_Hydrolase"/>
</dbReference>
<dbReference type="EMBL" id="QUQM01000008">
    <property type="protein sequence ID" value="KAA8641988.1"/>
    <property type="molecule type" value="Genomic_DNA"/>
</dbReference>
<dbReference type="Proteomes" id="UP000324241">
    <property type="component" value="Unassembled WGS sequence"/>
</dbReference>
<comment type="caution">
    <text evidence="1">The sequence shown here is derived from an EMBL/GenBank/DDBJ whole genome shotgun (WGS) entry which is preliminary data.</text>
</comment>
<dbReference type="Gene3D" id="3.40.50.1820">
    <property type="entry name" value="alpha/beta hydrolase"/>
    <property type="match status" value="1"/>
</dbReference>
<dbReference type="InterPro" id="IPR029058">
    <property type="entry name" value="AB_hydrolase_fold"/>
</dbReference>
<dbReference type="VEuPathDB" id="FungiDB:EYZ11_004247"/>
<protein>
    <recommendedName>
        <fullName evidence="3">AB hydrolase-1 domain-containing protein</fullName>
    </recommendedName>
</protein>
<evidence type="ECO:0000313" key="2">
    <source>
        <dbReference type="Proteomes" id="UP000324241"/>
    </source>
</evidence>
<gene>
    <name evidence="1" type="ORF">ATNIH1004_010927</name>
</gene>
<evidence type="ECO:0008006" key="3">
    <source>
        <dbReference type="Google" id="ProtNLM"/>
    </source>
</evidence>
<accession>A0A5M9M5D8</accession>
<name>A0A5M9M5D8_9EURO</name>